<dbReference type="Pfam" id="PF02036">
    <property type="entry name" value="SCP2"/>
    <property type="match status" value="1"/>
</dbReference>
<dbReference type="EMBL" id="MCAS01000056">
    <property type="protein sequence ID" value="RKF33357.1"/>
    <property type="molecule type" value="Genomic_DNA"/>
</dbReference>
<sequence length="105" mass="11269">MSVEQILKQLPEAYIPGAAGGRSCVLQFNMSQPAYVAIADDKCALTHGISENPDVDLTMSDENFVELMQGRLNGVMAVMSGKLAVSGDLSLARQMLEFFDASKLA</sequence>
<dbReference type="OrthoDB" id="9809312at2"/>
<dbReference type="InterPro" id="IPR003033">
    <property type="entry name" value="SCP2_sterol-bd_dom"/>
</dbReference>
<dbReference type="Gene3D" id="3.30.1050.10">
    <property type="entry name" value="SCP2 sterol-binding domain"/>
    <property type="match status" value="1"/>
</dbReference>
<evidence type="ECO:0000259" key="1">
    <source>
        <dbReference type="Pfam" id="PF02036"/>
    </source>
</evidence>
<proteinExistence type="predicted"/>
<dbReference type="GO" id="GO:0005829">
    <property type="term" value="C:cytosol"/>
    <property type="evidence" value="ECO:0007669"/>
    <property type="project" value="TreeGrafter"/>
</dbReference>
<dbReference type="PANTHER" id="PTHR10094:SF25">
    <property type="entry name" value="SCP2 STEROL-BINDING DOMAIN-CONTAINING PROTEIN 1"/>
    <property type="match status" value="1"/>
</dbReference>
<dbReference type="AlphaFoldDB" id="A0A420FKF3"/>
<name>A0A420FKF3_9BURK</name>
<dbReference type="PANTHER" id="PTHR10094">
    <property type="entry name" value="STEROL CARRIER PROTEIN 2 SCP-2 FAMILY PROTEIN"/>
    <property type="match status" value="1"/>
</dbReference>
<dbReference type="InterPro" id="IPR036527">
    <property type="entry name" value="SCP2_sterol-bd_dom_sf"/>
</dbReference>
<dbReference type="RefSeq" id="WP_120348474.1">
    <property type="nucleotide sequence ID" value="NZ_MCAS01000056.1"/>
</dbReference>
<reference evidence="2 3" key="1">
    <citation type="submission" date="2016-07" db="EMBL/GenBank/DDBJ databases">
        <title>Genome analysis of Burkholderia fungorum ES3-20.</title>
        <authorList>
            <person name="Xu D."/>
            <person name="Yao R."/>
            <person name="Zheng S."/>
        </authorList>
    </citation>
    <scope>NUCLEOTIDE SEQUENCE [LARGE SCALE GENOMIC DNA]</scope>
    <source>
        <strain evidence="2 3">ES3-20</strain>
    </source>
</reference>
<comment type="caution">
    <text evidence="2">The sequence shown here is derived from an EMBL/GenBank/DDBJ whole genome shotgun (WGS) entry which is preliminary data.</text>
</comment>
<evidence type="ECO:0000313" key="3">
    <source>
        <dbReference type="Proteomes" id="UP000283709"/>
    </source>
</evidence>
<dbReference type="SUPFAM" id="SSF55718">
    <property type="entry name" value="SCP-like"/>
    <property type="match status" value="1"/>
</dbReference>
<dbReference type="Proteomes" id="UP000283709">
    <property type="component" value="Unassembled WGS sequence"/>
</dbReference>
<gene>
    <name evidence="2" type="ORF">BCY88_09845</name>
</gene>
<protein>
    <submittedName>
        <fullName evidence="2">Sterol-binding protein</fullName>
    </submittedName>
</protein>
<organism evidence="2 3">
    <name type="scientific">Paraburkholderia fungorum</name>
    <dbReference type="NCBI Taxonomy" id="134537"/>
    <lineage>
        <taxon>Bacteria</taxon>
        <taxon>Pseudomonadati</taxon>
        <taxon>Pseudomonadota</taxon>
        <taxon>Betaproteobacteria</taxon>
        <taxon>Burkholderiales</taxon>
        <taxon>Burkholderiaceae</taxon>
        <taxon>Paraburkholderia</taxon>
    </lineage>
</organism>
<accession>A0A420FKF3</accession>
<feature type="domain" description="SCP2" evidence="1">
    <location>
        <begin position="18"/>
        <end position="99"/>
    </location>
</feature>
<evidence type="ECO:0000313" key="2">
    <source>
        <dbReference type="EMBL" id="RKF33357.1"/>
    </source>
</evidence>